<dbReference type="CDD" id="cd03221">
    <property type="entry name" value="ABCF_EF-3"/>
    <property type="match status" value="2"/>
</dbReference>
<dbReference type="Pfam" id="PF00005">
    <property type="entry name" value="ABC_tran"/>
    <property type="match status" value="2"/>
</dbReference>
<comment type="caution">
    <text evidence="7">Lacks conserved residue(s) required for the propagation of feature annotation.</text>
</comment>
<dbReference type="Proteomes" id="UP000642107">
    <property type="component" value="Unassembled WGS sequence"/>
</dbReference>
<evidence type="ECO:0000256" key="3">
    <source>
        <dbReference type="ARBA" id="ARBA00022730"/>
    </source>
</evidence>
<keyword evidence="7" id="KW-0677">Repeat</keyword>
<dbReference type="NCBIfam" id="TIGR03719">
    <property type="entry name" value="ABC_ABC_ChvD"/>
    <property type="match status" value="1"/>
</dbReference>
<dbReference type="SUPFAM" id="SSF52540">
    <property type="entry name" value="P-loop containing nucleoside triphosphate hydrolases"/>
    <property type="match status" value="2"/>
</dbReference>
<keyword evidence="2 7" id="KW-0820">tRNA-binding</keyword>
<gene>
    <name evidence="7 9" type="primary">ettA</name>
    <name evidence="9" type="ORF">IGS67_13270</name>
</gene>
<evidence type="ECO:0000313" key="10">
    <source>
        <dbReference type="Proteomes" id="UP000642107"/>
    </source>
</evidence>
<keyword evidence="6 7" id="KW-0810">Translation regulation</keyword>
<evidence type="ECO:0000256" key="4">
    <source>
        <dbReference type="ARBA" id="ARBA00022741"/>
    </source>
</evidence>
<evidence type="ECO:0000256" key="5">
    <source>
        <dbReference type="ARBA" id="ARBA00022840"/>
    </source>
</evidence>
<dbReference type="InterPro" id="IPR032781">
    <property type="entry name" value="ABC_tran_Xtn"/>
</dbReference>
<comment type="domain">
    <text evidence="7">The P-site tRNA interaction motif (PtIM domain) probably interacts with the P-site tRNA(fMet) as well as the 23S rRNA.</text>
</comment>
<dbReference type="Gene3D" id="3.40.50.300">
    <property type="entry name" value="P-loop containing nucleotide triphosphate hydrolases"/>
    <property type="match status" value="2"/>
</dbReference>
<keyword evidence="10" id="KW-1185">Reference proteome</keyword>
<dbReference type="EC" id="3.6.1.-" evidence="7"/>
<dbReference type="InterPro" id="IPR022374">
    <property type="entry name" value="EttA"/>
</dbReference>
<protein>
    <recommendedName>
        <fullName evidence="7">Energy-dependent translational throttle protein EttA</fullName>
        <ecNumber evidence="7">3.6.1.-</ecNumber>
    </recommendedName>
    <alternativeName>
        <fullName evidence="7">Translational regulatory factor EttA</fullName>
    </alternativeName>
</protein>
<dbReference type="InterPro" id="IPR003439">
    <property type="entry name" value="ABC_transporter-like_ATP-bd"/>
</dbReference>
<keyword evidence="4 7" id="KW-0547">Nucleotide-binding</keyword>
<name>A0ABR9DTN4_9MICO</name>
<dbReference type="EMBL" id="JACZDF010000009">
    <property type="protein sequence ID" value="MBD9700441.1"/>
    <property type="molecule type" value="Genomic_DNA"/>
</dbReference>
<comment type="domain">
    <text evidence="7">The arm domain is inserted in the first ABC transporter domain. Probably contacts ribosomal protein L1.</text>
</comment>
<dbReference type="RefSeq" id="WP_192282095.1">
    <property type="nucleotide sequence ID" value="NZ_JACZDF010000009.1"/>
</dbReference>
<comment type="similarity">
    <text evidence="1 7">Belongs to the ABC transporter superfamily. ABCF family. Translational throttle EttA subfamily.</text>
</comment>
<comment type="subcellular location">
    <subcellularLocation>
        <location evidence="7">Cytoplasm</location>
    </subcellularLocation>
    <text evidence="7">Associates with ribosomes and polysomes.</text>
</comment>
<keyword evidence="3 7" id="KW-0699">rRNA-binding</keyword>
<evidence type="ECO:0000256" key="1">
    <source>
        <dbReference type="ARBA" id="ARBA00005868"/>
    </source>
</evidence>
<keyword evidence="7" id="KW-0378">Hydrolase</keyword>
<comment type="catalytic activity">
    <reaction evidence="7">
        <text>ATP + H2O = ADP + phosphate + H(+)</text>
        <dbReference type="Rhea" id="RHEA:13065"/>
        <dbReference type="ChEBI" id="CHEBI:15377"/>
        <dbReference type="ChEBI" id="CHEBI:15378"/>
        <dbReference type="ChEBI" id="CHEBI:30616"/>
        <dbReference type="ChEBI" id="CHEBI:43474"/>
        <dbReference type="ChEBI" id="CHEBI:456216"/>
    </reaction>
</comment>
<evidence type="ECO:0000256" key="6">
    <source>
        <dbReference type="ARBA" id="ARBA00022845"/>
    </source>
</evidence>
<evidence type="ECO:0000256" key="2">
    <source>
        <dbReference type="ARBA" id="ARBA00022555"/>
    </source>
</evidence>
<dbReference type="PANTHER" id="PTHR43858:SF1">
    <property type="entry name" value="ABC TRANSPORTER-RELATED PROTEIN"/>
    <property type="match status" value="1"/>
</dbReference>
<reference evidence="9 10" key="1">
    <citation type="submission" date="2020-09" db="EMBL/GenBank/DDBJ databases">
        <title>Flavimobilis rhizosphaerae sp. nov., isolated from rhizosphere soil of Spartina alterniflora.</title>
        <authorList>
            <person name="Hanqin C."/>
        </authorList>
    </citation>
    <scope>NUCLEOTIDE SEQUENCE [LARGE SCALE GENOMIC DNA]</scope>
    <source>
        <strain evidence="9 10">GY 10621</strain>
    </source>
</reference>
<dbReference type="HAMAP" id="MF_00847">
    <property type="entry name" value="EttA"/>
    <property type="match status" value="1"/>
</dbReference>
<comment type="subunit">
    <text evidence="7">Monomer. Probably contacts ribosomal proteins L1, L5, L33 and S7, the 16S and 23S rRNA and the P-site containing tRNA(fMet).</text>
</comment>
<organism evidence="9 10">
    <name type="scientific">Flavimobilis rhizosphaerae</name>
    <dbReference type="NCBI Taxonomy" id="2775421"/>
    <lineage>
        <taxon>Bacteria</taxon>
        <taxon>Bacillati</taxon>
        <taxon>Actinomycetota</taxon>
        <taxon>Actinomycetes</taxon>
        <taxon>Micrococcales</taxon>
        <taxon>Jonesiaceae</taxon>
        <taxon>Flavimobilis</taxon>
    </lineage>
</organism>
<accession>A0ABR9DTN4</accession>
<feature type="domain" description="ABC transporter" evidence="8">
    <location>
        <begin position="322"/>
        <end position="539"/>
    </location>
</feature>
<feature type="binding site" evidence="7">
    <location>
        <begin position="354"/>
        <end position="361"/>
    </location>
    <ligand>
        <name>ATP</name>
        <dbReference type="ChEBI" id="CHEBI:30616"/>
        <label>2</label>
    </ligand>
</feature>
<keyword evidence="5 7" id="KW-0067">ATP-binding</keyword>
<dbReference type="InterPro" id="IPR027417">
    <property type="entry name" value="P-loop_NTPase"/>
</dbReference>
<dbReference type="Pfam" id="PF12848">
    <property type="entry name" value="ABC_tran_Xtn"/>
    <property type="match status" value="1"/>
</dbReference>
<comment type="function">
    <text evidence="7">A translation factor that gates the progression of the 70S ribosomal initiation complex (IC, containing tRNA(fMet) in the P-site) into the translation elongation cycle by using a mechanism sensitive to the ATP/ADP ratio. Binds to the 70S ribosome E-site where it modulates the state of the translating ribosome during subunit translocation. ATP hydrolysis probably frees it from the ribosome, which can enter the elongation phase.</text>
</comment>
<dbReference type="PROSITE" id="PS50893">
    <property type="entry name" value="ABC_TRANSPORTER_2"/>
    <property type="match status" value="2"/>
</dbReference>
<dbReference type="InterPro" id="IPR003593">
    <property type="entry name" value="AAA+_ATPase"/>
</dbReference>
<keyword evidence="7" id="KW-0694">RNA-binding</keyword>
<dbReference type="PANTHER" id="PTHR43858">
    <property type="entry name" value="ENERGY-DEPENDENT TRANSLATIONAL THROTTLE PROTEIN ETTA"/>
    <property type="match status" value="1"/>
</dbReference>
<dbReference type="PROSITE" id="PS00211">
    <property type="entry name" value="ABC_TRANSPORTER_1"/>
    <property type="match status" value="2"/>
</dbReference>
<comment type="caution">
    <text evidence="9">The sequence shown here is derived from an EMBL/GenBank/DDBJ whole genome shotgun (WGS) entry which is preliminary data.</text>
</comment>
<dbReference type="SMART" id="SM00382">
    <property type="entry name" value="AAA"/>
    <property type="match status" value="2"/>
</dbReference>
<proteinExistence type="inferred from homology"/>
<keyword evidence="7" id="KW-0963">Cytoplasm</keyword>
<feature type="domain" description="ABC transporter" evidence="8">
    <location>
        <begin position="6"/>
        <end position="256"/>
    </location>
</feature>
<feature type="binding site" evidence="7">
    <location>
        <begin position="38"/>
        <end position="45"/>
    </location>
    <ligand>
        <name>ATP</name>
        <dbReference type="ChEBI" id="CHEBI:30616"/>
        <label>1</label>
    </ligand>
</feature>
<evidence type="ECO:0000256" key="7">
    <source>
        <dbReference type="HAMAP-Rule" id="MF_00847"/>
    </source>
</evidence>
<dbReference type="NCBIfam" id="NF008775">
    <property type="entry name" value="PRK11819.1"/>
    <property type="match status" value="1"/>
</dbReference>
<evidence type="ECO:0000259" key="8">
    <source>
        <dbReference type="PROSITE" id="PS50893"/>
    </source>
</evidence>
<dbReference type="InterPro" id="IPR017871">
    <property type="entry name" value="ABC_transporter-like_CS"/>
</dbReference>
<sequence>MAEFIYSMYKARKAHGDKVILDDVSLNFLPGAKIGVVGPNGAGKSTILKIMAGLDQPSNGEARLSPGYTVGILLQEPPLNEEKTVLGNVQEAVAEIKGKIDRFNEIAELMATDYSDELMEEMGKLQEAIDAADAWDLDSQLEQAMDALRCPPADADVTVLSGGERRRVALCKLLLEKPDLLLLDEPTNHLDAESVLWLEQHLASYPGAVLAVTHDRYFLDHVAEWICEVDRGRLYPYEGNYSTYLEKKQERLEVQGKKDAKLAKRLKEELEWVRSNAKGRQAKSKARLARYEEMAAEADRTRKLDFEEIQIPPGPRLGSVVLEATDLNKGFDGRTLIDGLSFTLPRNGIVGVIGPNGVGKTTLFKTIVGLEPLDGGELKIGETVSVSYVDQSRGGIDPKKTLFEVVSDGLDFIKVGNVEIPSRAYVASFGFKGPDQQKPAGVLSGGERNRLNLALTLKQGGNLLLLDEPTNDLDVETLGSLENALLEFPGCAVVVSHDRWFLDRVATHILAYEGTEENPANWYWFEGNFESYEKNKVERLGADAARPHRVTYRKLTRD</sequence>
<keyword evidence="7" id="KW-0648">Protein biosynthesis</keyword>
<evidence type="ECO:0000313" key="9">
    <source>
        <dbReference type="EMBL" id="MBD9700441.1"/>
    </source>
</evidence>